<dbReference type="Proteomes" id="UP000034676">
    <property type="component" value="Unassembled WGS sequence"/>
</dbReference>
<evidence type="ECO:0000313" key="2">
    <source>
        <dbReference type="EMBL" id="KKR91253.1"/>
    </source>
</evidence>
<dbReference type="PANTHER" id="PTHR22572">
    <property type="entry name" value="SUGAR-1-PHOSPHATE GUANYL TRANSFERASE"/>
    <property type="match status" value="1"/>
</dbReference>
<dbReference type="EMBL" id="LCAO01000017">
    <property type="protein sequence ID" value="KKR91253.1"/>
    <property type="molecule type" value="Genomic_DNA"/>
</dbReference>
<dbReference type="SUPFAM" id="SSF53448">
    <property type="entry name" value="Nucleotide-diphospho-sugar transferases"/>
    <property type="match status" value="1"/>
</dbReference>
<dbReference type="AlphaFoldDB" id="A0A0G0UR83"/>
<dbReference type="InterPro" id="IPR029044">
    <property type="entry name" value="Nucleotide-diphossugar_trans"/>
</dbReference>
<proteinExistence type="predicted"/>
<comment type="caution">
    <text evidence="2">The sequence shown here is derived from an EMBL/GenBank/DDBJ whole genome shotgun (WGS) entry which is preliminary data.</text>
</comment>
<feature type="domain" description="Nucleotidyl transferase" evidence="1">
    <location>
        <begin position="2"/>
        <end position="234"/>
    </location>
</feature>
<name>A0A0G0UR83_9BACT</name>
<dbReference type="Gene3D" id="3.90.550.10">
    <property type="entry name" value="Spore Coat Polysaccharide Biosynthesis Protein SpsA, Chain A"/>
    <property type="match status" value="1"/>
</dbReference>
<dbReference type="Pfam" id="PF00483">
    <property type="entry name" value="NTP_transferase"/>
    <property type="match status" value="1"/>
</dbReference>
<organism evidence="2 3">
    <name type="scientific">Candidatus Woesebacteria bacterium GW2011_GWA1_41_13b</name>
    <dbReference type="NCBI Taxonomy" id="1618555"/>
    <lineage>
        <taxon>Bacteria</taxon>
        <taxon>Candidatus Woeseibacteriota</taxon>
    </lineage>
</organism>
<dbReference type="InterPro" id="IPR050486">
    <property type="entry name" value="Mannose-1P_guanyltransferase"/>
</dbReference>
<gene>
    <name evidence="2" type="ORF">UU42_C0017G0008</name>
</gene>
<accession>A0A0G0UR83</accession>
<dbReference type="InterPro" id="IPR005835">
    <property type="entry name" value="NTP_transferase_dom"/>
</dbReference>
<reference evidence="2 3" key="1">
    <citation type="journal article" date="2015" name="Nature">
        <title>rRNA introns, odd ribosomes, and small enigmatic genomes across a large radiation of phyla.</title>
        <authorList>
            <person name="Brown C.T."/>
            <person name="Hug L.A."/>
            <person name="Thomas B.C."/>
            <person name="Sharon I."/>
            <person name="Castelle C.J."/>
            <person name="Singh A."/>
            <person name="Wilkins M.J."/>
            <person name="Williams K.H."/>
            <person name="Banfield J.F."/>
        </authorList>
    </citation>
    <scope>NUCLEOTIDE SEQUENCE [LARGE SCALE GENOMIC DNA]</scope>
</reference>
<protein>
    <submittedName>
        <fullName evidence="2">Nucleoside-diphosphate-sugar pyrophosphorylase family protein</fullName>
    </submittedName>
</protein>
<sequence>MKAIIVAGGKGERLRPLTNTIPKPMVDVNGKPILQHIVYLLKSHGITEFIFALCYLPHVITDYFGNGKKFGISIEYTFESEDKPMGTAGAIIPAKPYINGTFIVTYADILRKLDITDMIKFHKKTKSFATLHVYKRKGPNPKSMVQFDSNNRITQFIERPKPKDISGDFVWSNGSFYILDKQIFDYIPPDKPSDFGKDIFPKLLAADKSLYGYPTNGYFVDVGNLQNLKRANETHVQR</sequence>
<evidence type="ECO:0000313" key="3">
    <source>
        <dbReference type="Proteomes" id="UP000034676"/>
    </source>
</evidence>
<evidence type="ECO:0000259" key="1">
    <source>
        <dbReference type="Pfam" id="PF00483"/>
    </source>
</evidence>
<dbReference type="CDD" id="cd04181">
    <property type="entry name" value="NTP_transferase"/>
    <property type="match status" value="1"/>
</dbReference>